<reference evidence="6 7" key="1">
    <citation type="submission" date="2016-03" db="EMBL/GenBank/DDBJ databases">
        <authorList>
            <person name="Ploux O."/>
        </authorList>
    </citation>
    <scope>NUCLEOTIDE SEQUENCE [LARGE SCALE GENOMIC DNA]</scope>
    <source>
        <strain evidence="6 7">UAMH 11012</strain>
    </source>
</reference>
<evidence type="ECO:0008006" key="8">
    <source>
        <dbReference type="Google" id="ProtNLM"/>
    </source>
</evidence>
<dbReference type="GO" id="GO:0022857">
    <property type="term" value="F:transmembrane transporter activity"/>
    <property type="evidence" value="ECO:0007669"/>
    <property type="project" value="InterPro"/>
</dbReference>
<feature type="transmembrane region" description="Helical" evidence="5">
    <location>
        <begin position="405"/>
        <end position="422"/>
    </location>
</feature>
<proteinExistence type="predicted"/>
<evidence type="ECO:0000256" key="3">
    <source>
        <dbReference type="ARBA" id="ARBA00022989"/>
    </source>
</evidence>
<dbReference type="InterPro" id="IPR011701">
    <property type="entry name" value="MFS"/>
</dbReference>
<dbReference type="Proteomes" id="UP000184330">
    <property type="component" value="Unassembled WGS sequence"/>
</dbReference>
<dbReference type="PANTHER" id="PTHR23507">
    <property type="entry name" value="ZGC:174356"/>
    <property type="match status" value="1"/>
</dbReference>
<dbReference type="EMBL" id="FJOG01000027">
    <property type="protein sequence ID" value="CZR64626.1"/>
    <property type="molecule type" value="Genomic_DNA"/>
</dbReference>
<dbReference type="CDD" id="cd06174">
    <property type="entry name" value="MFS"/>
    <property type="match status" value="1"/>
</dbReference>
<sequence>MNISHDEDATGEQERLLSRRHGRDGILEDAQGANLKSTPPLTRVILYFMAVHFLLAFCEMILVAPLIKLFENSLCLRYYDFPKDGVQETLCKAPEIQRPLATIRGWKSSFDMIAVLLVAIPFGRLGDRHGRRQIMGLAVAGVVFSLVEIFIVCAFPRIFPLRLVWLSSLLLLCGGGLNAASAYMWALAAESHAFYYIFSAFYVAELIGSFIAEITIEITPWIPCGLAVASLIACLTLLAMMPNTRKSSLDSRVDESTKSSGMRDILSTLSNRNVLLAVPVFLVGIFRYTTLNILIQYASVRFRLRISTGAAFYTETAVVNIFLFMFLIPQLSARIRKERNVRPQVIDLFLVRSSVALMCIGCLAIGFAQSGLLLPIGVFIFASGFGSRVSALSLVAYWIPDDTKATFFAAIVVFESLGHAIFDPAMQQIFASSLKLAEFWWALPFFVGAGLYFCAVVSASAIRVDQKEIDVQDRDEISDHED</sequence>
<dbReference type="GO" id="GO:0016020">
    <property type="term" value="C:membrane"/>
    <property type="evidence" value="ECO:0007669"/>
    <property type="project" value="UniProtKB-SubCell"/>
</dbReference>
<feature type="transmembrane region" description="Helical" evidence="5">
    <location>
        <begin position="274"/>
        <end position="298"/>
    </location>
</feature>
<dbReference type="Gene3D" id="1.20.1250.20">
    <property type="entry name" value="MFS general substrate transporter like domains"/>
    <property type="match status" value="1"/>
</dbReference>
<name>A0A1L7XI49_9HELO</name>
<feature type="transmembrane region" description="Helical" evidence="5">
    <location>
        <begin position="165"/>
        <end position="186"/>
    </location>
</feature>
<feature type="transmembrane region" description="Helical" evidence="5">
    <location>
        <begin position="193"/>
        <end position="212"/>
    </location>
</feature>
<evidence type="ECO:0000256" key="5">
    <source>
        <dbReference type="SAM" id="Phobius"/>
    </source>
</evidence>
<feature type="transmembrane region" description="Helical" evidence="5">
    <location>
        <begin position="310"/>
        <end position="328"/>
    </location>
</feature>
<gene>
    <name evidence="6" type="ORF">PAC_14524</name>
</gene>
<keyword evidence="4 5" id="KW-0472">Membrane</keyword>
<comment type="subcellular location">
    <subcellularLocation>
        <location evidence="1">Membrane</location>
        <topology evidence="1">Multi-pass membrane protein</topology>
    </subcellularLocation>
</comment>
<feature type="transmembrane region" description="Helical" evidence="5">
    <location>
        <begin position="349"/>
        <end position="368"/>
    </location>
</feature>
<evidence type="ECO:0000313" key="7">
    <source>
        <dbReference type="Proteomes" id="UP000184330"/>
    </source>
</evidence>
<dbReference type="Pfam" id="PF07690">
    <property type="entry name" value="MFS_1"/>
    <property type="match status" value="1"/>
</dbReference>
<dbReference type="PANTHER" id="PTHR23507:SF1">
    <property type="entry name" value="FI18259P1-RELATED"/>
    <property type="match status" value="1"/>
</dbReference>
<dbReference type="OrthoDB" id="194139at2759"/>
<feature type="transmembrane region" description="Helical" evidence="5">
    <location>
        <begin position="134"/>
        <end position="159"/>
    </location>
</feature>
<evidence type="ECO:0000256" key="4">
    <source>
        <dbReference type="ARBA" id="ARBA00023136"/>
    </source>
</evidence>
<evidence type="ECO:0000256" key="2">
    <source>
        <dbReference type="ARBA" id="ARBA00022692"/>
    </source>
</evidence>
<feature type="transmembrane region" description="Helical" evidence="5">
    <location>
        <begin position="442"/>
        <end position="464"/>
    </location>
</feature>
<dbReference type="SUPFAM" id="SSF103473">
    <property type="entry name" value="MFS general substrate transporter"/>
    <property type="match status" value="1"/>
</dbReference>
<feature type="transmembrane region" description="Helical" evidence="5">
    <location>
        <begin position="44"/>
        <end position="67"/>
    </location>
</feature>
<evidence type="ECO:0000313" key="6">
    <source>
        <dbReference type="EMBL" id="CZR64626.1"/>
    </source>
</evidence>
<feature type="transmembrane region" description="Helical" evidence="5">
    <location>
        <begin position="218"/>
        <end position="239"/>
    </location>
</feature>
<keyword evidence="3 5" id="KW-1133">Transmembrane helix</keyword>
<dbReference type="AlphaFoldDB" id="A0A1L7XI49"/>
<accession>A0A1L7XI49</accession>
<feature type="transmembrane region" description="Helical" evidence="5">
    <location>
        <begin position="374"/>
        <end position="398"/>
    </location>
</feature>
<keyword evidence="2 5" id="KW-0812">Transmembrane</keyword>
<evidence type="ECO:0000256" key="1">
    <source>
        <dbReference type="ARBA" id="ARBA00004141"/>
    </source>
</evidence>
<keyword evidence="7" id="KW-1185">Reference proteome</keyword>
<protein>
    <recommendedName>
        <fullName evidence="8">Major facilitator superfamily (MFS) profile domain-containing protein</fullName>
    </recommendedName>
</protein>
<organism evidence="6 7">
    <name type="scientific">Phialocephala subalpina</name>
    <dbReference type="NCBI Taxonomy" id="576137"/>
    <lineage>
        <taxon>Eukaryota</taxon>
        <taxon>Fungi</taxon>
        <taxon>Dikarya</taxon>
        <taxon>Ascomycota</taxon>
        <taxon>Pezizomycotina</taxon>
        <taxon>Leotiomycetes</taxon>
        <taxon>Helotiales</taxon>
        <taxon>Mollisiaceae</taxon>
        <taxon>Phialocephala</taxon>
        <taxon>Phialocephala fortinii species complex</taxon>
    </lineage>
</organism>
<dbReference type="InterPro" id="IPR036259">
    <property type="entry name" value="MFS_trans_sf"/>
</dbReference>